<gene>
    <name evidence="3" type="ORF">SAMN02745126_01602</name>
</gene>
<proteinExistence type="predicted"/>
<dbReference type="PANTHER" id="PTHR30441:SF4">
    <property type="entry name" value="PROTEIN ASMA"/>
    <property type="match status" value="1"/>
</dbReference>
<keyword evidence="1" id="KW-1133">Transmembrane helix</keyword>
<dbReference type="EMBL" id="FUWJ01000001">
    <property type="protein sequence ID" value="SJZ55502.1"/>
    <property type="molecule type" value="Genomic_DNA"/>
</dbReference>
<sequence>MTRTAKVVSWSVGILAALIGLSAAGAYLFVTSDFVHRQFESRASALSGRKTTIGKIGIDWGWTSHVHLADVQVANADWGKADHMLKAQAVDFDIRLWPLLRGDFVLPRLTLLKPELHMERNQQDQANWSPEQSPVVAGVAKAAAPKERHQTPLIAELDITDGQVTYSDLKRKIDLEGTISTATGQAGGQPEARLQLKGKLENQPLAVNFVGGSAVMLRQTDKPYPVDLDIDYGATKLAIKGTLQDPIQWKGGQCAACPVGPEPRRYLPVARHSRSSDAALSHHWSPRSRAWQMEGDRFDLACGRQ</sequence>
<dbReference type="RefSeq" id="WP_085933214.1">
    <property type="nucleotide sequence ID" value="NZ_FUWJ01000001.1"/>
</dbReference>
<dbReference type="GO" id="GO:0090313">
    <property type="term" value="P:regulation of protein targeting to membrane"/>
    <property type="evidence" value="ECO:0007669"/>
    <property type="project" value="TreeGrafter"/>
</dbReference>
<dbReference type="Pfam" id="PF05170">
    <property type="entry name" value="AsmA"/>
    <property type="match status" value="1"/>
</dbReference>
<evidence type="ECO:0000313" key="4">
    <source>
        <dbReference type="Proteomes" id="UP000190092"/>
    </source>
</evidence>
<organism evidence="3 4">
    <name type="scientific">Enhydrobacter aerosaccus</name>
    <dbReference type="NCBI Taxonomy" id="225324"/>
    <lineage>
        <taxon>Bacteria</taxon>
        <taxon>Pseudomonadati</taxon>
        <taxon>Pseudomonadota</taxon>
        <taxon>Alphaproteobacteria</taxon>
        <taxon>Hyphomicrobiales</taxon>
        <taxon>Enhydrobacter</taxon>
    </lineage>
</organism>
<feature type="domain" description="AsmA" evidence="2">
    <location>
        <begin position="1"/>
        <end position="204"/>
    </location>
</feature>
<reference evidence="4" key="1">
    <citation type="submission" date="2017-02" db="EMBL/GenBank/DDBJ databases">
        <authorList>
            <person name="Varghese N."/>
            <person name="Submissions S."/>
        </authorList>
    </citation>
    <scope>NUCLEOTIDE SEQUENCE [LARGE SCALE GENOMIC DNA]</scope>
    <source>
        <strain evidence="4">ATCC 27094</strain>
    </source>
</reference>
<dbReference type="Proteomes" id="UP000190092">
    <property type="component" value="Unassembled WGS sequence"/>
</dbReference>
<evidence type="ECO:0000313" key="3">
    <source>
        <dbReference type="EMBL" id="SJZ55502.1"/>
    </source>
</evidence>
<dbReference type="STRING" id="225324.SAMN02745126_01602"/>
<dbReference type="GO" id="GO:0005886">
    <property type="term" value="C:plasma membrane"/>
    <property type="evidence" value="ECO:0007669"/>
    <property type="project" value="TreeGrafter"/>
</dbReference>
<keyword evidence="1" id="KW-0812">Transmembrane</keyword>
<evidence type="ECO:0000256" key="1">
    <source>
        <dbReference type="SAM" id="Phobius"/>
    </source>
</evidence>
<dbReference type="PANTHER" id="PTHR30441">
    <property type="entry name" value="DUF748 DOMAIN-CONTAINING PROTEIN"/>
    <property type="match status" value="1"/>
</dbReference>
<protein>
    <submittedName>
        <fullName evidence="3">AsmA family protein</fullName>
    </submittedName>
</protein>
<accession>A0A1T4LL99</accession>
<dbReference type="OrthoDB" id="5749006at2"/>
<evidence type="ECO:0000259" key="2">
    <source>
        <dbReference type="Pfam" id="PF05170"/>
    </source>
</evidence>
<keyword evidence="4" id="KW-1185">Reference proteome</keyword>
<name>A0A1T4LL99_9HYPH</name>
<dbReference type="InterPro" id="IPR007844">
    <property type="entry name" value="AsmA"/>
</dbReference>
<keyword evidence="1" id="KW-0472">Membrane</keyword>
<feature type="transmembrane region" description="Helical" evidence="1">
    <location>
        <begin position="7"/>
        <end position="30"/>
    </location>
</feature>
<dbReference type="InterPro" id="IPR052894">
    <property type="entry name" value="AsmA-related"/>
</dbReference>
<dbReference type="AlphaFoldDB" id="A0A1T4LL99"/>